<dbReference type="EMBL" id="MWPZ01000002">
    <property type="protein sequence ID" value="TID05135.1"/>
    <property type="molecule type" value="Genomic_DNA"/>
</dbReference>
<gene>
    <name evidence="2" type="ORF">CH35J_003111</name>
</gene>
<dbReference type="OrthoDB" id="2446447at2759"/>
<dbReference type="InterPro" id="IPR006045">
    <property type="entry name" value="Cupin_1"/>
</dbReference>
<dbReference type="CDD" id="cd02219">
    <property type="entry name" value="cupin_YjlB-like"/>
    <property type="match status" value="1"/>
</dbReference>
<dbReference type="InterPro" id="IPR011051">
    <property type="entry name" value="RmlC_Cupin_sf"/>
</dbReference>
<evidence type="ECO:0000313" key="2">
    <source>
        <dbReference type="EMBL" id="TID05135.1"/>
    </source>
</evidence>
<evidence type="ECO:0000313" key="3">
    <source>
        <dbReference type="Proteomes" id="UP000305883"/>
    </source>
</evidence>
<dbReference type="PANTHER" id="PTHR36448:SF2">
    <property type="entry name" value="CUPIN TYPE-1 DOMAIN-CONTAINING PROTEIN"/>
    <property type="match status" value="1"/>
</dbReference>
<dbReference type="SUPFAM" id="SSF51182">
    <property type="entry name" value="RmlC-like cupins"/>
    <property type="match status" value="1"/>
</dbReference>
<dbReference type="Gene3D" id="2.60.120.10">
    <property type="entry name" value="Jelly Rolls"/>
    <property type="match status" value="1"/>
</dbReference>
<reference evidence="2 3" key="1">
    <citation type="journal article" date="2019" name="Genome Biol. Evol.">
        <title>Genomic Plasticity Mediated by Transposable Elements in the Plant Pathogenic Fungus Colletotrichum higginsianum.</title>
        <authorList>
            <person name="Tsushima A."/>
            <person name="Gan P."/>
            <person name="Kumakura N."/>
            <person name="Narusaka M."/>
            <person name="Takano Y."/>
            <person name="Narusaka Y."/>
            <person name="Shirasu K."/>
        </authorList>
    </citation>
    <scope>NUCLEOTIDE SEQUENCE [LARGE SCALE GENOMIC DNA]</scope>
    <source>
        <strain evidence="2 3">MAFF305635-RFP</strain>
    </source>
</reference>
<dbReference type="AlphaFoldDB" id="A0A4T0WGR6"/>
<evidence type="ECO:0000259" key="1">
    <source>
        <dbReference type="Pfam" id="PF00190"/>
    </source>
</evidence>
<feature type="domain" description="Cupin type-1" evidence="1">
    <location>
        <begin position="61"/>
        <end position="113"/>
    </location>
</feature>
<protein>
    <recommendedName>
        <fullName evidence="1">Cupin type-1 domain-containing protein</fullName>
    </recommendedName>
</protein>
<name>A0A4T0WGR6_9PEZI</name>
<dbReference type="InterPro" id="IPR047121">
    <property type="entry name" value="YjiB-like"/>
</dbReference>
<organism evidence="2 3">
    <name type="scientific">Colletotrichum higginsianum</name>
    <dbReference type="NCBI Taxonomy" id="80884"/>
    <lineage>
        <taxon>Eukaryota</taxon>
        <taxon>Fungi</taxon>
        <taxon>Dikarya</taxon>
        <taxon>Ascomycota</taxon>
        <taxon>Pezizomycotina</taxon>
        <taxon>Sordariomycetes</taxon>
        <taxon>Hypocreomycetidae</taxon>
        <taxon>Glomerellales</taxon>
        <taxon>Glomerellaceae</taxon>
        <taxon>Colletotrichum</taxon>
        <taxon>Colletotrichum destructivum species complex</taxon>
    </lineage>
</organism>
<sequence>MSMMFEHFVLPPTDYVPNNRLPVIVYRDVLPKPPAEESTTEFLETNKWEKKGFWPGTEVHHFHPNTHECYGVVTGTTTMLVGRGQLDGTTGGQLVSLRPGDVIVIPAGVSHMNATMTEDYRFVGVYPRGSPRWTSQRCDRLDIMPSLKEEISRVPLPAADPVEGEDGTLIRLWKGIPG</sequence>
<dbReference type="Proteomes" id="UP000305883">
    <property type="component" value="Unassembled WGS sequence"/>
</dbReference>
<dbReference type="PANTHER" id="PTHR36448">
    <property type="entry name" value="BLR7373 PROTEIN"/>
    <property type="match status" value="1"/>
</dbReference>
<comment type="caution">
    <text evidence="2">The sequence shown here is derived from an EMBL/GenBank/DDBJ whole genome shotgun (WGS) entry which is preliminary data.</text>
</comment>
<proteinExistence type="predicted"/>
<accession>A0A4T0WGR6</accession>
<dbReference type="InterPro" id="IPR014710">
    <property type="entry name" value="RmlC-like_jellyroll"/>
</dbReference>
<dbReference type="Pfam" id="PF00190">
    <property type="entry name" value="Cupin_1"/>
    <property type="match status" value="1"/>
</dbReference>